<comment type="caution">
    <text evidence="1">The sequence shown here is derived from an EMBL/GenBank/DDBJ whole genome shotgun (WGS) entry which is preliminary data.</text>
</comment>
<evidence type="ECO:0000313" key="2">
    <source>
        <dbReference type="Proteomes" id="UP000606044"/>
    </source>
</evidence>
<protein>
    <submittedName>
        <fullName evidence="1">Uncharacterized protein</fullName>
    </submittedName>
</protein>
<gene>
    <name evidence="1" type="ORF">GCM10007301_15170</name>
</gene>
<reference evidence="1" key="2">
    <citation type="submission" date="2020-09" db="EMBL/GenBank/DDBJ databases">
        <authorList>
            <person name="Sun Q."/>
            <person name="Sedlacek I."/>
        </authorList>
    </citation>
    <scope>NUCLEOTIDE SEQUENCE</scope>
    <source>
        <strain evidence="1">CCM 7897</strain>
    </source>
</reference>
<accession>A0A917BTU6</accession>
<dbReference type="RefSeq" id="WP_188576810.1">
    <property type="nucleotide sequence ID" value="NZ_BMCT01000001.1"/>
</dbReference>
<evidence type="ECO:0000313" key="1">
    <source>
        <dbReference type="EMBL" id="GGF56474.1"/>
    </source>
</evidence>
<proteinExistence type="predicted"/>
<dbReference type="AlphaFoldDB" id="A0A917BTU6"/>
<dbReference type="Proteomes" id="UP000606044">
    <property type="component" value="Unassembled WGS sequence"/>
</dbReference>
<keyword evidence="2" id="KW-1185">Reference proteome</keyword>
<sequence>MAIITILAAPSIGPAGMATIVWTASQEMLHAARTGDRANAAQIARWLTNTREDARCTPALSRSITSTLEIAMALSLAPEGGRAA</sequence>
<organism evidence="1 2">
    <name type="scientific">Azorhizobium oxalatiphilum</name>
    <dbReference type="NCBI Taxonomy" id="980631"/>
    <lineage>
        <taxon>Bacteria</taxon>
        <taxon>Pseudomonadati</taxon>
        <taxon>Pseudomonadota</taxon>
        <taxon>Alphaproteobacteria</taxon>
        <taxon>Hyphomicrobiales</taxon>
        <taxon>Xanthobacteraceae</taxon>
        <taxon>Azorhizobium</taxon>
    </lineage>
</organism>
<reference evidence="1" key="1">
    <citation type="journal article" date="2014" name="Int. J. Syst. Evol. Microbiol.">
        <title>Complete genome sequence of Corynebacterium casei LMG S-19264T (=DSM 44701T), isolated from a smear-ripened cheese.</title>
        <authorList>
            <consortium name="US DOE Joint Genome Institute (JGI-PGF)"/>
            <person name="Walter F."/>
            <person name="Albersmeier A."/>
            <person name="Kalinowski J."/>
            <person name="Ruckert C."/>
        </authorList>
    </citation>
    <scope>NUCLEOTIDE SEQUENCE</scope>
    <source>
        <strain evidence="1">CCM 7897</strain>
    </source>
</reference>
<name>A0A917BTU6_9HYPH</name>
<dbReference type="EMBL" id="BMCT01000001">
    <property type="protein sequence ID" value="GGF56474.1"/>
    <property type="molecule type" value="Genomic_DNA"/>
</dbReference>